<protein>
    <submittedName>
        <fullName evidence="2">Uncharacterized protein</fullName>
    </submittedName>
</protein>
<gene>
    <name evidence="2" type="ORF">ENI96_12320</name>
</gene>
<dbReference type="Proteomes" id="UP000886251">
    <property type="component" value="Unassembled WGS sequence"/>
</dbReference>
<reference evidence="2" key="1">
    <citation type="journal article" date="2020" name="mSystems">
        <title>Genome- and Community-Level Interaction Insights into Carbon Utilization and Element Cycling Functions of Hydrothermarchaeota in Hydrothermal Sediment.</title>
        <authorList>
            <person name="Zhou Z."/>
            <person name="Liu Y."/>
            <person name="Xu W."/>
            <person name="Pan J."/>
            <person name="Luo Z.H."/>
            <person name="Li M."/>
        </authorList>
    </citation>
    <scope>NUCLEOTIDE SEQUENCE [LARGE SCALE GENOMIC DNA]</scope>
    <source>
        <strain evidence="2">HyVt-443</strain>
    </source>
</reference>
<evidence type="ECO:0000256" key="1">
    <source>
        <dbReference type="SAM" id="Phobius"/>
    </source>
</evidence>
<organism evidence="2">
    <name type="scientific">Sedimenticola thiotaurini</name>
    <dbReference type="NCBI Taxonomy" id="1543721"/>
    <lineage>
        <taxon>Bacteria</taxon>
        <taxon>Pseudomonadati</taxon>
        <taxon>Pseudomonadota</taxon>
        <taxon>Gammaproteobacteria</taxon>
        <taxon>Chromatiales</taxon>
        <taxon>Sedimenticolaceae</taxon>
        <taxon>Sedimenticola</taxon>
    </lineage>
</organism>
<feature type="transmembrane region" description="Helical" evidence="1">
    <location>
        <begin position="12"/>
        <end position="30"/>
    </location>
</feature>
<keyword evidence="1" id="KW-1133">Transmembrane helix</keyword>
<keyword evidence="1" id="KW-0812">Transmembrane</keyword>
<proteinExistence type="predicted"/>
<dbReference type="EMBL" id="DRKP01000152">
    <property type="protein sequence ID" value="HEB97197.1"/>
    <property type="molecule type" value="Genomic_DNA"/>
</dbReference>
<evidence type="ECO:0000313" key="2">
    <source>
        <dbReference type="EMBL" id="HEB97197.1"/>
    </source>
</evidence>
<sequence>MKHRLHHWHRGDLAFVGLIAVTLVAIWGVLGVEDDTRPGQSWRRIDLERFQSYLQEGRLSDHEASWYHRKQETP</sequence>
<keyword evidence="1" id="KW-0472">Membrane</keyword>
<dbReference type="AlphaFoldDB" id="A0A831RKR9"/>
<name>A0A831RKR9_9GAMM</name>
<comment type="caution">
    <text evidence="2">The sequence shown here is derived from an EMBL/GenBank/DDBJ whole genome shotgun (WGS) entry which is preliminary data.</text>
</comment>
<accession>A0A831RKR9</accession>